<name>A0A8H9ITK2_9PSEU</name>
<dbReference type="SMART" id="SM00849">
    <property type="entry name" value="Lactamase_B"/>
    <property type="match status" value="1"/>
</dbReference>
<feature type="domain" description="Metallo-beta-lactamase" evidence="1">
    <location>
        <begin position="17"/>
        <end position="226"/>
    </location>
</feature>
<dbReference type="InterPro" id="IPR001279">
    <property type="entry name" value="Metallo-B-lactamas"/>
</dbReference>
<dbReference type="InterPro" id="IPR050855">
    <property type="entry name" value="NDM-1-like"/>
</dbReference>
<dbReference type="EMBL" id="BNAV01000001">
    <property type="protein sequence ID" value="GHF40184.1"/>
    <property type="molecule type" value="Genomic_DNA"/>
</dbReference>
<gene>
    <name evidence="2" type="ORF">GCM10017566_11950</name>
</gene>
<dbReference type="RefSeq" id="WP_145934914.1">
    <property type="nucleotide sequence ID" value="NZ_BNAV01000001.1"/>
</dbReference>
<evidence type="ECO:0000313" key="3">
    <source>
        <dbReference type="Proteomes" id="UP000658656"/>
    </source>
</evidence>
<keyword evidence="2" id="KW-0378">Hydrolase</keyword>
<keyword evidence="3" id="KW-1185">Reference proteome</keyword>
<reference evidence="2" key="1">
    <citation type="journal article" date="2014" name="Int. J. Syst. Evol. Microbiol.">
        <title>Complete genome sequence of Corynebacterium casei LMG S-19264T (=DSM 44701T), isolated from a smear-ripened cheese.</title>
        <authorList>
            <consortium name="US DOE Joint Genome Institute (JGI-PGF)"/>
            <person name="Walter F."/>
            <person name="Albersmeier A."/>
            <person name="Kalinowski J."/>
            <person name="Ruckert C."/>
        </authorList>
    </citation>
    <scope>NUCLEOTIDE SEQUENCE</scope>
    <source>
        <strain evidence="2">CGMCC 4.7679</strain>
    </source>
</reference>
<dbReference type="Proteomes" id="UP000658656">
    <property type="component" value="Unassembled WGS sequence"/>
</dbReference>
<protein>
    <submittedName>
        <fullName evidence="2">MBL fold metallo-hydrolase</fullName>
    </submittedName>
</protein>
<dbReference type="CDD" id="cd07721">
    <property type="entry name" value="yflN-like_MBL-fold"/>
    <property type="match status" value="1"/>
</dbReference>
<dbReference type="AlphaFoldDB" id="A0A8H9ITK2"/>
<dbReference type="GO" id="GO:0016787">
    <property type="term" value="F:hydrolase activity"/>
    <property type="evidence" value="ECO:0007669"/>
    <property type="project" value="UniProtKB-KW"/>
</dbReference>
<evidence type="ECO:0000313" key="2">
    <source>
        <dbReference type="EMBL" id="GHF40184.1"/>
    </source>
</evidence>
<evidence type="ECO:0000259" key="1">
    <source>
        <dbReference type="SMART" id="SM00849"/>
    </source>
</evidence>
<dbReference type="SUPFAM" id="SSF56281">
    <property type="entry name" value="Metallo-hydrolase/oxidoreductase"/>
    <property type="match status" value="1"/>
</dbReference>
<dbReference type="OrthoDB" id="2971563at2"/>
<dbReference type="PANTHER" id="PTHR42951:SF14">
    <property type="entry name" value="METALLO-BETA-LACTAMASE SUPERFAMILY PROTEIN"/>
    <property type="match status" value="1"/>
</dbReference>
<dbReference type="Pfam" id="PF00753">
    <property type="entry name" value="Lactamase_B"/>
    <property type="match status" value="1"/>
</dbReference>
<proteinExistence type="predicted"/>
<dbReference type="Gene3D" id="3.60.15.10">
    <property type="entry name" value="Ribonuclease Z/Hydroxyacylglutathione hydrolase-like"/>
    <property type="match status" value="1"/>
</dbReference>
<reference evidence="2" key="2">
    <citation type="submission" date="2020-09" db="EMBL/GenBank/DDBJ databases">
        <authorList>
            <person name="Sun Q."/>
            <person name="Zhou Y."/>
        </authorList>
    </citation>
    <scope>NUCLEOTIDE SEQUENCE</scope>
    <source>
        <strain evidence="2">CGMCC 4.7679</strain>
    </source>
</reference>
<accession>A0A8H9ITK2</accession>
<dbReference type="InterPro" id="IPR036866">
    <property type="entry name" value="RibonucZ/Hydroxyglut_hydro"/>
</dbReference>
<organism evidence="2 3">
    <name type="scientific">Amycolatopsis bartoniae</name>
    <dbReference type="NCBI Taxonomy" id="941986"/>
    <lineage>
        <taxon>Bacteria</taxon>
        <taxon>Bacillati</taxon>
        <taxon>Actinomycetota</taxon>
        <taxon>Actinomycetes</taxon>
        <taxon>Pseudonocardiales</taxon>
        <taxon>Pseudonocardiaceae</taxon>
        <taxon>Amycolatopsis</taxon>
    </lineage>
</organism>
<dbReference type="PANTHER" id="PTHR42951">
    <property type="entry name" value="METALLO-BETA-LACTAMASE DOMAIN-CONTAINING"/>
    <property type="match status" value="1"/>
</dbReference>
<comment type="caution">
    <text evidence="2">The sequence shown here is derived from an EMBL/GenBank/DDBJ whole genome shotgun (WGS) entry which is preliminary data.</text>
</comment>
<sequence>MAVREIAKNVHLAQGTDVNWVLVRDGDDVTLIDGGWPGDAGAVAESVREIGCRPEGIRAILLTHAHLDHLGALNPLHERYGVPVYTHPVEVAHARRERLEQASPLDVLKQTVRPGGLGWAARIVRAGALTHPSVPFAQPFPAEGALDLPGHPVPVLCAGHTSGHTAYLLPDQGVAATGDALVTAHPLSRLSGPQLLPEFFAHDPAQVRETLDALGALEADIVAPGHGEPWLGPLADAVAIARRR</sequence>